<reference evidence="1 2" key="1">
    <citation type="journal article" date="2021" name="Front. Genet.">
        <title>Chromosome-Level Genome Assembly Reveals Significant Gene Expansion in the Toll and IMD Signaling Pathways of Dendrolimus kikuchii.</title>
        <authorList>
            <person name="Zhou J."/>
            <person name="Wu P."/>
            <person name="Xiong Z."/>
            <person name="Liu N."/>
            <person name="Zhao N."/>
            <person name="Ji M."/>
            <person name="Qiu Y."/>
            <person name="Yang B."/>
        </authorList>
    </citation>
    <scope>NUCLEOTIDE SEQUENCE [LARGE SCALE GENOMIC DNA]</scope>
    <source>
        <strain evidence="1">Ann1</strain>
    </source>
</reference>
<dbReference type="EMBL" id="CM034404">
    <property type="protein sequence ID" value="KAJ0173966.1"/>
    <property type="molecule type" value="Genomic_DNA"/>
</dbReference>
<keyword evidence="2" id="KW-1185">Reference proteome</keyword>
<organism evidence="1 2">
    <name type="scientific">Dendrolimus kikuchii</name>
    <dbReference type="NCBI Taxonomy" id="765133"/>
    <lineage>
        <taxon>Eukaryota</taxon>
        <taxon>Metazoa</taxon>
        <taxon>Ecdysozoa</taxon>
        <taxon>Arthropoda</taxon>
        <taxon>Hexapoda</taxon>
        <taxon>Insecta</taxon>
        <taxon>Pterygota</taxon>
        <taxon>Neoptera</taxon>
        <taxon>Endopterygota</taxon>
        <taxon>Lepidoptera</taxon>
        <taxon>Glossata</taxon>
        <taxon>Ditrysia</taxon>
        <taxon>Bombycoidea</taxon>
        <taxon>Lasiocampidae</taxon>
        <taxon>Dendrolimus</taxon>
    </lineage>
</organism>
<proteinExistence type="predicted"/>
<name>A0ACC1CQV6_9NEOP</name>
<comment type="caution">
    <text evidence="1">The sequence shown here is derived from an EMBL/GenBank/DDBJ whole genome shotgun (WGS) entry which is preliminary data.</text>
</comment>
<evidence type="ECO:0000313" key="1">
    <source>
        <dbReference type="EMBL" id="KAJ0173966.1"/>
    </source>
</evidence>
<evidence type="ECO:0000313" key="2">
    <source>
        <dbReference type="Proteomes" id="UP000824533"/>
    </source>
</evidence>
<accession>A0ACC1CQV6</accession>
<sequence>MQGLTANFNRTYNPNVRQNALTHIKNLLRSRETTGQNQACEYLTKVLNHYHPNSNERAYMVDYLLENDITYFLCEAISNLNFELFKSVSSCLRLLWHSSTFFEKEHAAQAMSAVVRALTYYSGSGPKYAVGACLHFLDDLLNGISRTETTSALSHQSAYSAVQLLACLNNLPHHINTNPMTVLSSALVLHALISYQPTDLIVQSSLVNSLFEVLKKWFSLLMATLNQTVLKGDEGKPGMFFAVLCQLGIDGIGRKVDFVQTIITDEQEINTLKQCSIEIGSCILQVLNELIIFTKVHQSELSNEEYEIFLKLLLKIFYEFNGDIQNSLTDFSDMMLSNSYLAILPQVQIQRDDPSVRKYSTLLLGELLKVLAIKYLNINENMENTSANDIHMSTISSGSPTSLDERVYLEKATNRLILMLHPEPSTYYTHNPVILLWAFTSKRIPKHVQMQVVTQWLETGDSLPTELTNKPIFLDILLKILVTSISETVIENCMDALQFCLTHDGREEFATVVWSMLPDVLSRGLIDFDSSVGTNICYIIDLATTVLPKQLNPTLCINIAILISAIYSKSPKIDVRYHFEYVSLKLSLCLLKFADKENDNRVLTTFMNRSGYMTRVLSASNSADDGVACAAMELLSYIVYYFKKNNYQPKSVIHIQTDLIIQSLTRDGSTERGASLLQLLYVIINSGVNAPLALAYDFGDQPCTMQQHNALRALMFRIQISLCSVEEPNSQAVNGWNILNSIFKHAIVTKNDTKLVALLTSQPWTNILIQFQLSQKITQEFLTFIYKWLILLKITLKNSQEVKIKISKQNLFINTLIQIKKKVHLEEEPKALKENVMATVKEILDQSGIKIN</sequence>
<gene>
    <name evidence="1" type="ORF">K1T71_010112</name>
</gene>
<protein>
    <submittedName>
        <fullName evidence="1">Uncharacterized protein</fullName>
    </submittedName>
</protein>
<dbReference type="Proteomes" id="UP000824533">
    <property type="component" value="Linkage Group LG18"/>
</dbReference>